<evidence type="ECO:0000256" key="6">
    <source>
        <dbReference type="PROSITE-ProRule" id="PRU00221"/>
    </source>
</evidence>
<accession>A0A8J3MVG3</accession>
<dbReference type="PROSITE" id="PS00108">
    <property type="entry name" value="PROTEIN_KINASE_ST"/>
    <property type="match status" value="1"/>
</dbReference>
<dbReference type="SUPFAM" id="SSF50998">
    <property type="entry name" value="Quinoprotein alcohol dehydrogenase-like"/>
    <property type="match status" value="1"/>
</dbReference>
<organism evidence="9 10">
    <name type="scientific">Ktedonospora formicarum</name>
    <dbReference type="NCBI Taxonomy" id="2778364"/>
    <lineage>
        <taxon>Bacteria</taxon>
        <taxon>Bacillati</taxon>
        <taxon>Chloroflexota</taxon>
        <taxon>Ktedonobacteria</taxon>
        <taxon>Ktedonobacterales</taxon>
        <taxon>Ktedonobacteraceae</taxon>
        <taxon>Ktedonospora</taxon>
    </lineage>
</organism>
<feature type="repeat" description="WD" evidence="6">
    <location>
        <begin position="388"/>
        <end position="429"/>
    </location>
</feature>
<dbReference type="GO" id="GO:0005524">
    <property type="term" value="F:ATP binding"/>
    <property type="evidence" value="ECO:0007669"/>
    <property type="project" value="UniProtKB-UniRule"/>
</dbReference>
<keyword evidence="6" id="KW-0853">WD repeat</keyword>
<dbReference type="InterPro" id="IPR001680">
    <property type="entry name" value="WD40_rpt"/>
</dbReference>
<dbReference type="PROSITE" id="PS50294">
    <property type="entry name" value="WD_REPEATS_REGION"/>
    <property type="match status" value="2"/>
</dbReference>
<dbReference type="Gene3D" id="3.30.200.20">
    <property type="entry name" value="Phosphorylase Kinase, domain 1"/>
    <property type="match status" value="1"/>
</dbReference>
<dbReference type="Pfam" id="PF00069">
    <property type="entry name" value="Pkinase"/>
    <property type="match status" value="1"/>
</dbReference>
<evidence type="ECO:0000256" key="3">
    <source>
        <dbReference type="ARBA" id="ARBA00022741"/>
    </source>
</evidence>
<dbReference type="InterPro" id="IPR011009">
    <property type="entry name" value="Kinase-like_dom_sf"/>
</dbReference>
<dbReference type="InterPro" id="IPR017441">
    <property type="entry name" value="Protein_kinase_ATP_BS"/>
</dbReference>
<comment type="caution">
    <text evidence="9">The sequence shown here is derived from an EMBL/GenBank/DDBJ whole genome shotgun (WGS) entry which is preliminary data.</text>
</comment>
<dbReference type="GO" id="GO:0004674">
    <property type="term" value="F:protein serine/threonine kinase activity"/>
    <property type="evidence" value="ECO:0007669"/>
    <property type="project" value="UniProtKB-EC"/>
</dbReference>
<evidence type="ECO:0000256" key="4">
    <source>
        <dbReference type="ARBA" id="ARBA00022777"/>
    </source>
</evidence>
<dbReference type="Gene3D" id="2.130.10.10">
    <property type="entry name" value="YVTN repeat-like/Quinoprotein amine dehydrogenase"/>
    <property type="match status" value="3"/>
</dbReference>
<dbReference type="Proteomes" id="UP000612362">
    <property type="component" value="Unassembled WGS sequence"/>
</dbReference>
<dbReference type="Pfam" id="PF00400">
    <property type="entry name" value="WD40"/>
    <property type="match status" value="2"/>
</dbReference>
<dbReference type="PANTHER" id="PTHR43289">
    <property type="entry name" value="MITOGEN-ACTIVATED PROTEIN KINASE KINASE KINASE 20-RELATED"/>
    <property type="match status" value="1"/>
</dbReference>
<evidence type="ECO:0000256" key="7">
    <source>
        <dbReference type="PROSITE-ProRule" id="PRU10141"/>
    </source>
</evidence>
<keyword evidence="3 7" id="KW-0547">Nucleotide-binding</keyword>
<evidence type="ECO:0000313" key="9">
    <source>
        <dbReference type="EMBL" id="GHO46490.1"/>
    </source>
</evidence>
<dbReference type="InterPro" id="IPR000719">
    <property type="entry name" value="Prot_kinase_dom"/>
</dbReference>
<dbReference type="InterPro" id="IPR011047">
    <property type="entry name" value="Quinoprotein_ADH-like_sf"/>
</dbReference>
<proteinExistence type="predicted"/>
<dbReference type="Gene3D" id="1.10.510.10">
    <property type="entry name" value="Transferase(Phosphotransferase) domain 1"/>
    <property type="match status" value="1"/>
</dbReference>
<sequence>MPVQQSQWQDQMLGRYHLKRLLGLGGMGEVWLADDTDLQREIAVKLLPPVLNSQRDYLQAFNREARLVASLEHPHILSIHDFGEFEFGDDIVTYLIMPFISGGSLLDLMNKQQRMMPVEKALHYIRQVAEAIDFAHSKRVLHRDVKPANILLQDDWVFLCDFGIATLLSTQTFRSQAKMSGGTPLYMSPEQCQGSASGASDLYSLAVVTYELLTGITPFEGGGPLEVMLKHIQEEPPSPREFNQRLSQELADALLQALAKDPGQRPSSCLAFVRELERIQASETLIPHIQDDPASTLIKIRSSELNDTLQSASTMVSNTEAKDKISEREATKAEKSQSLISRRSLLLGGVAGVVLLAGGGYALANALYQPPTHRGPQSFMPGVPRLKMTAHSNDVSNVCWSPDSRLLASAGRDTHVMVWDTNAALMNASGKLQVLTHPSVQWKMPGEIFQGDLNWSPDGRFLVTEARADFNARSSEGILSTIDVFTPNSQITNNVDRNSKYKDLHVFLTPAWSPDGKLIAAAASNSLSRDYEGAIIFWNSPGTDSERGIVKVFNSTIKPTDNNYYGLQIVRWSLDGLRILSLDTKYHLLIWDAQTGKQNIFVLPDRSVIIAKRQKLLLDISDSRSLEIIPTRPEQVLVDDVDLAIVYDLTQKKATTLLAVAEPEKEPISLSALAWSSNGRYVAGCHLNSKLIYIWDLANPSPQKTGEGFILPTLSFGKTNGHSDVIIDLAWSPDGRYLASASADFSVIVWQVDAKLEN</sequence>
<dbReference type="RefSeq" id="WP_220195864.1">
    <property type="nucleotide sequence ID" value="NZ_BNJF01000002.1"/>
</dbReference>
<evidence type="ECO:0000256" key="5">
    <source>
        <dbReference type="ARBA" id="ARBA00022840"/>
    </source>
</evidence>
<feature type="domain" description="Protein kinase" evidence="8">
    <location>
        <begin position="16"/>
        <end position="279"/>
    </location>
</feature>
<dbReference type="PROSITE" id="PS50011">
    <property type="entry name" value="PROTEIN_KINASE_DOM"/>
    <property type="match status" value="1"/>
</dbReference>
<gene>
    <name evidence="9" type="ORF">KSX_46530</name>
</gene>
<dbReference type="SMART" id="SM00320">
    <property type="entry name" value="WD40"/>
    <property type="match status" value="4"/>
</dbReference>
<dbReference type="PROSITE" id="PS50082">
    <property type="entry name" value="WD_REPEATS_2"/>
    <property type="match status" value="2"/>
</dbReference>
<dbReference type="EC" id="2.7.11.1" evidence="1"/>
<dbReference type="PROSITE" id="PS00107">
    <property type="entry name" value="PROTEIN_KINASE_ATP"/>
    <property type="match status" value="1"/>
</dbReference>
<reference evidence="9" key="1">
    <citation type="submission" date="2020-10" db="EMBL/GenBank/DDBJ databases">
        <title>Taxonomic study of unclassified bacteria belonging to the class Ktedonobacteria.</title>
        <authorList>
            <person name="Yabe S."/>
            <person name="Wang C.M."/>
            <person name="Zheng Y."/>
            <person name="Sakai Y."/>
            <person name="Cavaletti L."/>
            <person name="Monciardini P."/>
            <person name="Donadio S."/>
        </authorList>
    </citation>
    <scope>NUCLEOTIDE SEQUENCE</scope>
    <source>
        <strain evidence="9">SOSP1-1</strain>
    </source>
</reference>
<keyword evidence="10" id="KW-1185">Reference proteome</keyword>
<dbReference type="CDD" id="cd14014">
    <property type="entry name" value="STKc_PknB_like"/>
    <property type="match status" value="1"/>
</dbReference>
<evidence type="ECO:0000256" key="2">
    <source>
        <dbReference type="ARBA" id="ARBA00022679"/>
    </source>
</evidence>
<feature type="repeat" description="WD" evidence="6">
    <location>
        <begin position="719"/>
        <end position="758"/>
    </location>
</feature>
<dbReference type="PANTHER" id="PTHR43289:SF6">
    <property type="entry name" value="SERINE_THREONINE-PROTEIN KINASE NEKL-3"/>
    <property type="match status" value="1"/>
</dbReference>
<keyword evidence="2" id="KW-0808">Transferase</keyword>
<feature type="binding site" evidence="7">
    <location>
        <position position="45"/>
    </location>
    <ligand>
        <name>ATP</name>
        <dbReference type="ChEBI" id="CHEBI:30616"/>
    </ligand>
</feature>
<dbReference type="AlphaFoldDB" id="A0A8J3MVG3"/>
<evidence type="ECO:0000256" key="1">
    <source>
        <dbReference type="ARBA" id="ARBA00012513"/>
    </source>
</evidence>
<dbReference type="EMBL" id="BNJF01000002">
    <property type="protein sequence ID" value="GHO46490.1"/>
    <property type="molecule type" value="Genomic_DNA"/>
</dbReference>
<protein>
    <recommendedName>
        <fullName evidence="1">non-specific serine/threonine protein kinase</fullName>
        <ecNumber evidence="1">2.7.11.1</ecNumber>
    </recommendedName>
</protein>
<name>A0A8J3MVG3_9CHLR</name>
<dbReference type="InterPro" id="IPR008271">
    <property type="entry name" value="Ser/Thr_kinase_AS"/>
</dbReference>
<evidence type="ECO:0000313" key="10">
    <source>
        <dbReference type="Proteomes" id="UP000612362"/>
    </source>
</evidence>
<keyword evidence="5 7" id="KW-0067">ATP-binding</keyword>
<dbReference type="SMART" id="SM00220">
    <property type="entry name" value="S_TKc"/>
    <property type="match status" value="1"/>
</dbReference>
<evidence type="ECO:0000259" key="8">
    <source>
        <dbReference type="PROSITE" id="PS50011"/>
    </source>
</evidence>
<keyword evidence="4" id="KW-0418">Kinase</keyword>
<dbReference type="SUPFAM" id="SSF56112">
    <property type="entry name" value="Protein kinase-like (PK-like)"/>
    <property type="match status" value="1"/>
</dbReference>
<dbReference type="InterPro" id="IPR015943">
    <property type="entry name" value="WD40/YVTN_repeat-like_dom_sf"/>
</dbReference>